<keyword evidence="1" id="KW-0812">Transmembrane</keyword>
<keyword evidence="1" id="KW-0472">Membrane</keyword>
<protein>
    <recommendedName>
        <fullName evidence="4">O-Antigen ligase</fullName>
    </recommendedName>
</protein>
<proteinExistence type="predicted"/>
<feature type="transmembrane region" description="Helical" evidence="1">
    <location>
        <begin position="323"/>
        <end position="342"/>
    </location>
</feature>
<feature type="transmembrane region" description="Helical" evidence="1">
    <location>
        <begin position="207"/>
        <end position="232"/>
    </location>
</feature>
<name>A0A1I7F244_9FLAO</name>
<keyword evidence="3" id="KW-1185">Reference proteome</keyword>
<gene>
    <name evidence="2" type="ORF">SAMN05216480_101547</name>
</gene>
<dbReference type="OrthoDB" id="756650at2"/>
<dbReference type="STRING" id="1224947.SAMN05216480_101547"/>
<organism evidence="2 3">
    <name type="scientific">Pustulibacterium marinum</name>
    <dbReference type="NCBI Taxonomy" id="1224947"/>
    <lineage>
        <taxon>Bacteria</taxon>
        <taxon>Pseudomonadati</taxon>
        <taxon>Bacteroidota</taxon>
        <taxon>Flavobacteriia</taxon>
        <taxon>Flavobacteriales</taxon>
        <taxon>Flavobacteriaceae</taxon>
        <taxon>Pustulibacterium</taxon>
    </lineage>
</organism>
<feature type="transmembrane region" description="Helical" evidence="1">
    <location>
        <begin position="35"/>
        <end position="51"/>
    </location>
</feature>
<dbReference type="Proteomes" id="UP000199138">
    <property type="component" value="Unassembled WGS sequence"/>
</dbReference>
<evidence type="ECO:0000313" key="3">
    <source>
        <dbReference type="Proteomes" id="UP000199138"/>
    </source>
</evidence>
<feature type="transmembrane region" description="Helical" evidence="1">
    <location>
        <begin position="94"/>
        <end position="115"/>
    </location>
</feature>
<dbReference type="EMBL" id="FPBK01000001">
    <property type="protein sequence ID" value="SFU30174.1"/>
    <property type="molecule type" value="Genomic_DNA"/>
</dbReference>
<feature type="transmembrane region" description="Helical" evidence="1">
    <location>
        <begin position="377"/>
        <end position="396"/>
    </location>
</feature>
<evidence type="ECO:0000313" key="2">
    <source>
        <dbReference type="EMBL" id="SFU30174.1"/>
    </source>
</evidence>
<sequence length="420" mass="48757">MKLSSLVYKFLPFMILLISVSSVEPWSLVPIGNTYLWYAVYALILYLLLLGKQFFNKTKKKQVWIIRLFLLCVIISFVHGVLIAEYYWDWKLLVRNLMVFSMPITIFAYSSPLLLKKTFSVWLKYGLLLFPFFLPIIDSEAYGRYLVPLSILLLFYPRFPLNWKMFAIAVIIFLVISAPDSRSNVIKFIVPLSISMLLFVKGRFLKIMAVIGSWLLLGLPFLCFVLAATGIFNPFDMSEYLAGVSDEAIIINDEGNEQSLLNDTRTLLYVEEITSALNNDYWLFGRSMARGYDTVSFIEFGNETQEETGRNERPSSEVSVLNIFNYFGLVGVIIYFLVFLIASNSAITKSNNDYSKLVGLYVAFRWAYAWVEDFSRFDLNYFFLWIVIGISFSTAFRKMTNREFELWLKSILGTKRWIFK</sequence>
<dbReference type="AlphaFoldDB" id="A0A1I7F244"/>
<keyword evidence="1" id="KW-1133">Transmembrane helix</keyword>
<reference evidence="2 3" key="1">
    <citation type="submission" date="2016-10" db="EMBL/GenBank/DDBJ databases">
        <authorList>
            <person name="de Groot N.N."/>
        </authorList>
    </citation>
    <scope>NUCLEOTIDE SEQUENCE [LARGE SCALE GENOMIC DNA]</scope>
    <source>
        <strain evidence="2 3">CGMCC 1.12333</strain>
    </source>
</reference>
<evidence type="ECO:0000256" key="1">
    <source>
        <dbReference type="SAM" id="Phobius"/>
    </source>
</evidence>
<accession>A0A1I7F244</accession>
<feature type="transmembrane region" description="Helical" evidence="1">
    <location>
        <begin position="184"/>
        <end position="200"/>
    </location>
</feature>
<feature type="transmembrane region" description="Helical" evidence="1">
    <location>
        <begin position="63"/>
        <end position="88"/>
    </location>
</feature>
<evidence type="ECO:0008006" key="4">
    <source>
        <dbReference type="Google" id="ProtNLM"/>
    </source>
</evidence>
<feature type="transmembrane region" description="Helical" evidence="1">
    <location>
        <begin position="161"/>
        <end position="178"/>
    </location>
</feature>